<dbReference type="GO" id="GO:0005886">
    <property type="term" value="C:plasma membrane"/>
    <property type="evidence" value="ECO:0007669"/>
    <property type="project" value="UniProtKB-SubCell"/>
</dbReference>
<feature type="transmembrane region" description="Helical" evidence="8">
    <location>
        <begin position="12"/>
        <end position="34"/>
    </location>
</feature>
<accession>A0A5B0DZK9</accession>
<dbReference type="PANTHER" id="PTHR43357:SF4">
    <property type="entry name" value="INNER MEMBRANE ABC TRANSPORTER PERMEASE PROTEIN YDCV"/>
    <property type="match status" value="1"/>
</dbReference>
<evidence type="ECO:0000256" key="5">
    <source>
        <dbReference type="ARBA" id="ARBA00022692"/>
    </source>
</evidence>
<keyword evidence="11" id="KW-1185">Reference proteome</keyword>
<evidence type="ECO:0000256" key="4">
    <source>
        <dbReference type="ARBA" id="ARBA00022519"/>
    </source>
</evidence>
<keyword evidence="4" id="KW-0997">Cell inner membrane</keyword>
<evidence type="ECO:0000313" key="11">
    <source>
        <dbReference type="Proteomes" id="UP000324738"/>
    </source>
</evidence>
<evidence type="ECO:0000313" key="10">
    <source>
        <dbReference type="EMBL" id="KAA0971983.1"/>
    </source>
</evidence>
<dbReference type="Gene3D" id="1.10.3720.10">
    <property type="entry name" value="MetI-like"/>
    <property type="match status" value="1"/>
</dbReference>
<dbReference type="SUPFAM" id="SSF161098">
    <property type="entry name" value="MetI-like"/>
    <property type="match status" value="1"/>
</dbReference>
<protein>
    <submittedName>
        <fullName evidence="10">ABC transporter permease</fullName>
    </submittedName>
</protein>
<dbReference type="Proteomes" id="UP000324738">
    <property type="component" value="Unassembled WGS sequence"/>
</dbReference>
<comment type="caution">
    <text evidence="10">The sequence shown here is derived from an EMBL/GenBank/DDBJ whole genome shotgun (WGS) entry which is preliminary data.</text>
</comment>
<evidence type="ECO:0000256" key="1">
    <source>
        <dbReference type="ARBA" id="ARBA00004429"/>
    </source>
</evidence>
<dbReference type="EMBL" id="VTWH01000001">
    <property type="protein sequence ID" value="KAA0971983.1"/>
    <property type="molecule type" value="Genomic_DNA"/>
</dbReference>
<reference evidence="10 11" key="1">
    <citation type="submission" date="2019-08" db="EMBL/GenBank/DDBJ databases">
        <title>Aureimonas fodiniaquatilis sp. nov., isolated from a coal mine wastewater.</title>
        <authorList>
            <person name="Kim W."/>
        </authorList>
    </citation>
    <scope>NUCLEOTIDE SEQUENCE [LARGE SCALE GENOMIC DNA]</scope>
    <source>
        <strain evidence="10 11">CAU 1482</strain>
    </source>
</reference>
<comment type="subcellular location">
    <subcellularLocation>
        <location evidence="1">Cell inner membrane</location>
        <topology evidence="1">Multi-pass membrane protein</topology>
    </subcellularLocation>
    <subcellularLocation>
        <location evidence="8">Cell membrane</location>
        <topology evidence="8">Multi-pass membrane protein</topology>
    </subcellularLocation>
</comment>
<dbReference type="InterPro" id="IPR035906">
    <property type="entry name" value="MetI-like_sf"/>
</dbReference>
<feature type="transmembrane region" description="Helical" evidence="8">
    <location>
        <begin position="103"/>
        <end position="127"/>
    </location>
</feature>
<feature type="transmembrane region" description="Helical" evidence="8">
    <location>
        <begin position="139"/>
        <end position="162"/>
    </location>
</feature>
<evidence type="ECO:0000256" key="3">
    <source>
        <dbReference type="ARBA" id="ARBA00022475"/>
    </source>
</evidence>
<comment type="similarity">
    <text evidence="8">Belongs to the binding-protein-dependent transport system permease family.</text>
</comment>
<dbReference type="Pfam" id="PF00528">
    <property type="entry name" value="BPD_transp_1"/>
    <property type="match status" value="1"/>
</dbReference>
<feature type="domain" description="ABC transmembrane type-1" evidence="9">
    <location>
        <begin position="65"/>
        <end position="259"/>
    </location>
</feature>
<organism evidence="10 11">
    <name type="scientific">Aureimonas fodinaquatilis</name>
    <dbReference type="NCBI Taxonomy" id="2565783"/>
    <lineage>
        <taxon>Bacteria</taxon>
        <taxon>Pseudomonadati</taxon>
        <taxon>Pseudomonadota</taxon>
        <taxon>Alphaproteobacteria</taxon>
        <taxon>Hyphomicrobiales</taxon>
        <taxon>Aurantimonadaceae</taxon>
        <taxon>Aureimonas</taxon>
    </lineage>
</organism>
<keyword evidence="6 8" id="KW-1133">Transmembrane helix</keyword>
<dbReference type="AlphaFoldDB" id="A0A5B0DZK9"/>
<dbReference type="CDD" id="cd06261">
    <property type="entry name" value="TM_PBP2"/>
    <property type="match status" value="1"/>
</dbReference>
<sequence>MQESILKRWSLNILLALVLAFMLAPILIVFVNSFNSSAFNAWPPQGFTLDWYRKVLANPAFQRGTINSLLIGTVSTAIVLVLGTPLAYGLARLNIPGLAALKSVLFAPLVVPRVAIGFALFVLFVTFGMLTGIRPYGTFWGVVLAHSVLMLPFVVAILAASFGEVDPIVEEAARDLGATPLQAFRLAVLPQVKGALLVSSIFAFITSFDEVETTLFVVRPAINTLPVEMYNYLEQYQDPSIAALSVLLIAFTFLVVLVIPFFVKGGDLFRMFASGRK</sequence>
<evidence type="ECO:0000256" key="2">
    <source>
        <dbReference type="ARBA" id="ARBA00022448"/>
    </source>
</evidence>
<evidence type="ECO:0000256" key="7">
    <source>
        <dbReference type="ARBA" id="ARBA00023136"/>
    </source>
</evidence>
<keyword evidence="3" id="KW-1003">Cell membrane</keyword>
<keyword evidence="5 8" id="KW-0812">Transmembrane</keyword>
<dbReference type="RefSeq" id="WP_149297261.1">
    <property type="nucleotide sequence ID" value="NZ_VTWH01000001.1"/>
</dbReference>
<dbReference type="InterPro" id="IPR000515">
    <property type="entry name" value="MetI-like"/>
</dbReference>
<proteinExistence type="inferred from homology"/>
<keyword evidence="2 8" id="KW-0813">Transport</keyword>
<dbReference type="PROSITE" id="PS50928">
    <property type="entry name" value="ABC_TM1"/>
    <property type="match status" value="1"/>
</dbReference>
<evidence type="ECO:0000259" key="9">
    <source>
        <dbReference type="PROSITE" id="PS50928"/>
    </source>
</evidence>
<dbReference type="OrthoDB" id="9782004at2"/>
<evidence type="ECO:0000256" key="6">
    <source>
        <dbReference type="ARBA" id="ARBA00022989"/>
    </source>
</evidence>
<feature type="transmembrane region" description="Helical" evidence="8">
    <location>
        <begin position="241"/>
        <end position="263"/>
    </location>
</feature>
<feature type="transmembrane region" description="Helical" evidence="8">
    <location>
        <begin position="69"/>
        <end position="91"/>
    </location>
</feature>
<name>A0A5B0DZK9_9HYPH</name>
<dbReference type="PANTHER" id="PTHR43357">
    <property type="entry name" value="INNER MEMBRANE ABC TRANSPORTER PERMEASE PROTEIN YDCV"/>
    <property type="match status" value="1"/>
</dbReference>
<dbReference type="GO" id="GO:0055085">
    <property type="term" value="P:transmembrane transport"/>
    <property type="evidence" value="ECO:0007669"/>
    <property type="project" value="InterPro"/>
</dbReference>
<gene>
    <name evidence="10" type="ORF">FPY71_02345</name>
</gene>
<feature type="transmembrane region" description="Helical" evidence="8">
    <location>
        <begin position="183"/>
        <end position="205"/>
    </location>
</feature>
<evidence type="ECO:0000256" key="8">
    <source>
        <dbReference type="RuleBase" id="RU363032"/>
    </source>
</evidence>
<keyword evidence="7 8" id="KW-0472">Membrane</keyword>